<dbReference type="Proteomes" id="UP000193986">
    <property type="component" value="Unassembled WGS sequence"/>
</dbReference>
<reference evidence="1 2" key="1">
    <citation type="submission" date="2016-07" db="EMBL/GenBank/DDBJ databases">
        <title>Pervasive Adenine N6-methylation of Active Genes in Fungi.</title>
        <authorList>
            <consortium name="DOE Joint Genome Institute"/>
            <person name="Mondo S.J."/>
            <person name="Dannebaum R.O."/>
            <person name="Kuo R.C."/>
            <person name="Labutti K."/>
            <person name="Haridas S."/>
            <person name="Kuo A."/>
            <person name="Salamov A."/>
            <person name="Ahrendt S.R."/>
            <person name="Lipzen A."/>
            <person name="Sullivan W."/>
            <person name="Andreopoulos W.B."/>
            <person name="Clum A."/>
            <person name="Lindquist E."/>
            <person name="Daum C."/>
            <person name="Ramamoorthy G.K."/>
            <person name="Gryganskyi A."/>
            <person name="Culley D."/>
            <person name="Magnuson J.K."/>
            <person name="James T.Y."/>
            <person name="O'Malley M.A."/>
            <person name="Stajich J.E."/>
            <person name="Spatafora J.W."/>
            <person name="Visel A."/>
            <person name="Grigoriev I.V."/>
        </authorList>
    </citation>
    <scope>NUCLEOTIDE SEQUENCE [LARGE SCALE GENOMIC DNA]</scope>
    <source>
        <strain evidence="1 2">68-887.2</strain>
    </source>
</reference>
<dbReference type="PANTHER" id="PTHR13379:SF0">
    <property type="entry name" value="UPF0415 PROTEIN C7ORF25"/>
    <property type="match status" value="1"/>
</dbReference>
<evidence type="ECO:0000313" key="2">
    <source>
        <dbReference type="Proteomes" id="UP000193986"/>
    </source>
</evidence>
<name>A0A1Y2BF84_9TREE</name>
<comment type="caution">
    <text evidence="1">The sequence shown here is derived from an EMBL/GenBank/DDBJ whole genome shotgun (WGS) entry which is preliminary data.</text>
</comment>
<dbReference type="OrthoDB" id="14527at2759"/>
<organism evidence="1 2">
    <name type="scientific">Naematelia encephala</name>
    <dbReference type="NCBI Taxonomy" id="71784"/>
    <lineage>
        <taxon>Eukaryota</taxon>
        <taxon>Fungi</taxon>
        <taxon>Dikarya</taxon>
        <taxon>Basidiomycota</taxon>
        <taxon>Agaricomycotina</taxon>
        <taxon>Tremellomycetes</taxon>
        <taxon>Tremellales</taxon>
        <taxon>Naemateliaceae</taxon>
        <taxon>Naematelia</taxon>
    </lineage>
</organism>
<sequence>MSRDFTESLEAAITLIAELLHSLHTFPFDNLLFHAPIIDRYSPNTWRQDEVLGLKRFIDNAEHQQSILQAMHASGVPPKDDPLPNVAAMMTLWKATLRAQGPVTALKSSFKGKGKEEAFVDIVARGGAQWIKIYSKKPSQLIAEFREQDSYINSDFDSDSDYDYDDAGPSIPKLTNSIIETAGHLLAVAQNVDRIPGAASPRVSLRLSRIDENPEDGYDDDRISRTFQAVRDMGVDLVFGDLAEVDLASLHVPRETPALRPTLKINLDPTALMGLCSDLLHHPLPPDEAGAKERFFRPADKIIASKARSRDHLALDHDWLGQSQNSKELVKNLMEELQMPLVVKIREVLEAAGGRPDNVEWYATKEAVQYLNEAMGSSEIVGEGLEQRRMRRLIGLEEGDFWEGSRYQGKEGVLKGLRVKIFDDTPLSTPDDSQGSAGQSFQASLAAITGEFLSSYRQYIALATDNSDPSALESATAALPNFLKPQRLPIPKVAQLSQPFPIVSLAALHRGAREGMTTLMLGNIVMRDLWSQPRWRVKGWTPGSQTESNDAYAAVWMLPYRTLGEGKRVKFEKGDYSYPLK</sequence>
<proteinExistence type="predicted"/>
<accession>A0A1Y2BF84</accession>
<dbReference type="InParanoid" id="A0A1Y2BF84"/>
<evidence type="ECO:0008006" key="3">
    <source>
        <dbReference type="Google" id="ProtNLM"/>
    </source>
</evidence>
<gene>
    <name evidence="1" type="ORF">BCR39DRAFT_303286</name>
</gene>
<evidence type="ECO:0000313" key="1">
    <source>
        <dbReference type="EMBL" id="ORY33479.1"/>
    </source>
</evidence>
<dbReference type="EMBL" id="MCFC01000006">
    <property type="protein sequence ID" value="ORY33479.1"/>
    <property type="molecule type" value="Genomic_DNA"/>
</dbReference>
<protein>
    <recommendedName>
        <fullName evidence="3">DUF1308 domain-containing protein</fullName>
    </recommendedName>
</protein>
<dbReference type="PANTHER" id="PTHR13379">
    <property type="entry name" value="UNCHARACTERIZED DUF1308"/>
    <property type="match status" value="1"/>
</dbReference>
<dbReference type="AlphaFoldDB" id="A0A1Y2BF84"/>
<keyword evidence="2" id="KW-1185">Reference proteome</keyword>